<dbReference type="InterPro" id="IPR001579">
    <property type="entry name" value="Glyco_hydro_18_chit_AS"/>
</dbReference>
<dbReference type="Gene3D" id="3.40.390.10">
    <property type="entry name" value="Collagenase (Catalytic Domain)"/>
    <property type="match status" value="1"/>
</dbReference>
<evidence type="ECO:0000256" key="14">
    <source>
        <dbReference type="RuleBase" id="RU000489"/>
    </source>
</evidence>
<dbReference type="EMBL" id="BAAFSV010000003">
    <property type="protein sequence ID" value="GAB1316055.1"/>
    <property type="molecule type" value="Genomic_DNA"/>
</dbReference>
<evidence type="ECO:0000256" key="6">
    <source>
        <dbReference type="ARBA" id="ARBA00022669"/>
    </source>
</evidence>
<feature type="domain" description="LysM" evidence="18">
    <location>
        <begin position="275"/>
        <end position="320"/>
    </location>
</feature>
<feature type="domain" description="Chitin-binding type-1" evidence="17">
    <location>
        <begin position="398"/>
        <end position="461"/>
    </location>
</feature>
<reference evidence="20 21" key="1">
    <citation type="submission" date="2024-09" db="EMBL/GenBank/DDBJ databases">
        <title>Itraconazole resistance in Madurella fahalii resulting from another homologue of gene encoding cytochrome P450 14-alpha sterol demethylase (CYP51).</title>
        <authorList>
            <person name="Yoshioka I."/>
            <person name="Fahal A.H."/>
            <person name="Kaneko S."/>
            <person name="Yaguchi T."/>
        </authorList>
    </citation>
    <scope>NUCLEOTIDE SEQUENCE [LARGE SCALE GENOMIC DNA]</scope>
    <source>
        <strain evidence="20 21">IFM 68171</strain>
    </source>
</reference>
<dbReference type="PANTHER" id="PTHR47700">
    <property type="entry name" value="V CHITINASE, PUTATIVE (AFU_ORTHOLOGUE AFUA_6G13720)-RELATED"/>
    <property type="match status" value="1"/>
</dbReference>
<keyword evidence="12" id="KW-0624">Polysaccharide degradation</keyword>
<keyword evidence="10" id="KW-0119">Carbohydrate metabolism</keyword>
<feature type="chain" id="PRO_5045830838" description="chitinase" evidence="16">
    <location>
        <begin position="25"/>
        <end position="1259"/>
    </location>
</feature>
<dbReference type="EC" id="3.2.1.14" evidence="4"/>
<dbReference type="InterPro" id="IPR017853">
    <property type="entry name" value="GH"/>
</dbReference>
<dbReference type="Gene3D" id="3.20.20.80">
    <property type="entry name" value="Glycosidases"/>
    <property type="match status" value="1"/>
</dbReference>
<evidence type="ECO:0000256" key="1">
    <source>
        <dbReference type="ARBA" id="ARBA00000822"/>
    </source>
</evidence>
<feature type="disulfide bond" evidence="13">
    <location>
        <begin position="423"/>
        <end position="435"/>
    </location>
</feature>
<dbReference type="InterPro" id="IPR036861">
    <property type="entry name" value="Endochitinase-like_sf"/>
</dbReference>
<dbReference type="InterPro" id="IPR053214">
    <property type="entry name" value="LysM12-like"/>
</dbReference>
<dbReference type="InterPro" id="IPR011583">
    <property type="entry name" value="Chitinase_II/V-like_cat"/>
</dbReference>
<accession>A0ABQ0GE62</accession>
<dbReference type="SMART" id="SM00257">
    <property type="entry name" value="LysM"/>
    <property type="match status" value="2"/>
</dbReference>
<dbReference type="Pfam" id="PF01476">
    <property type="entry name" value="LysM"/>
    <property type="match status" value="2"/>
</dbReference>
<evidence type="ECO:0000256" key="2">
    <source>
        <dbReference type="ARBA" id="ARBA00004613"/>
    </source>
</evidence>
<proteinExistence type="inferred from homology"/>
<dbReference type="Proteomes" id="UP001628179">
    <property type="component" value="Unassembled WGS sequence"/>
</dbReference>
<dbReference type="SUPFAM" id="SSF54556">
    <property type="entry name" value="Chitinase insertion domain"/>
    <property type="match status" value="1"/>
</dbReference>
<dbReference type="Pfam" id="PF00704">
    <property type="entry name" value="Glyco_hydro_18"/>
    <property type="match status" value="1"/>
</dbReference>
<evidence type="ECO:0000256" key="3">
    <source>
        <dbReference type="ARBA" id="ARBA00008682"/>
    </source>
</evidence>
<comment type="subcellular location">
    <subcellularLocation>
        <location evidence="2">Secreted</location>
    </subcellularLocation>
</comment>
<evidence type="ECO:0000259" key="18">
    <source>
        <dbReference type="PROSITE" id="PS51782"/>
    </source>
</evidence>
<evidence type="ECO:0000256" key="10">
    <source>
        <dbReference type="ARBA" id="ARBA00023277"/>
    </source>
</evidence>
<organism evidence="20 21">
    <name type="scientific">Madurella fahalii</name>
    <dbReference type="NCBI Taxonomy" id="1157608"/>
    <lineage>
        <taxon>Eukaryota</taxon>
        <taxon>Fungi</taxon>
        <taxon>Dikarya</taxon>
        <taxon>Ascomycota</taxon>
        <taxon>Pezizomycotina</taxon>
        <taxon>Sordariomycetes</taxon>
        <taxon>Sordariomycetidae</taxon>
        <taxon>Sordariales</taxon>
        <taxon>Sordariales incertae sedis</taxon>
        <taxon>Madurella</taxon>
    </lineage>
</organism>
<dbReference type="InterPro" id="IPR036779">
    <property type="entry name" value="LysM_dom_sf"/>
</dbReference>
<feature type="domain" description="GH18" evidence="19">
    <location>
        <begin position="472"/>
        <end position="847"/>
    </location>
</feature>
<evidence type="ECO:0000256" key="4">
    <source>
        <dbReference type="ARBA" id="ARBA00012729"/>
    </source>
</evidence>
<evidence type="ECO:0000256" key="8">
    <source>
        <dbReference type="ARBA" id="ARBA00023024"/>
    </source>
</evidence>
<dbReference type="PROSITE" id="PS01095">
    <property type="entry name" value="GH18_1"/>
    <property type="match status" value="1"/>
</dbReference>
<name>A0ABQ0GE62_9PEZI</name>
<keyword evidence="8" id="KW-0146">Chitin degradation</keyword>
<keyword evidence="13" id="KW-1015">Disulfide bond</keyword>
<evidence type="ECO:0000256" key="7">
    <source>
        <dbReference type="ARBA" id="ARBA00022801"/>
    </source>
</evidence>
<evidence type="ECO:0000256" key="15">
    <source>
        <dbReference type="SAM" id="MobiDB-lite"/>
    </source>
</evidence>
<dbReference type="RefSeq" id="XP_070917786.1">
    <property type="nucleotide sequence ID" value="XM_071061685.1"/>
</dbReference>
<dbReference type="PROSITE" id="PS51910">
    <property type="entry name" value="GH18_2"/>
    <property type="match status" value="1"/>
</dbReference>
<dbReference type="InterPro" id="IPR018392">
    <property type="entry name" value="LysM"/>
</dbReference>
<gene>
    <name evidence="20" type="ORF">MFIFM68171_06265</name>
</gene>
<keyword evidence="5" id="KW-0964">Secreted</keyword>
<keyword evidence="6 13" id="KW-0147">Chitin-binding</keyword>
<keyword evidence="16" id="KW-0732">Signal</keyword>
<evidence type="ECO:0000256" key="9">
    <source>
        <dbReference type="ARBA" id="ARBA00023026"/>
    </source>
</evidence>
<keyword evidence="21" id="KW-1185">Reference proteome</keyword>
<dbReference type="InterPro" id="IPR001002">
    <property type="entry name" value="Chitin-bd_1"/>
</dbReference>
<evidence type="ECO:0000256" key="11">
    <source>
        <dbReference type="ARBA" id="ARBA00023295"/>
    </source>
</evidence>
<dbReference type="SMART" id="SM00636">
    <property type="entry name" value="Glyco_18"/>
    <property type="match status" value="1"/>
</dbReference>
<feature type="signal peptide" evidence="16">
    <location>
        <begin position="1"/>
        <end position="24"/>
    </location>
</feature>
<evidence type="ECO:0000256" key="13">
    <source>
        <dbReference type="PROSITE-ProRule" id="PRU00261"/>
    </source>
</evidence>
<dbReference type="CDD" id="cd00035">
    <property type="entry name" value="ChtBD1"/>
    <property type="match status" value="1"/>
</dbReference>
<evidence type="ECO:0000256" key="12">
    <source>
        <dbReference type="ARBA" id="ARBA00023326"/>
    </source>
</evidence>
<evidence type="ECO:0000313" key="21">
    <source>
        <dbReference type="Proteomes" id="UP001628179"/>
    </source>
</evidence>
<evidence type="ECO:0000259" key="19">
    <source>
        <dbReference type="PROSITE" id="PS51910"/>
    </source>
</evidence>
<feature type="region of interest" description="Disordered" evidence="15">
    <location>
        <begin position="86"/>
        <end position="113"/>
    </location>
</feature>
<evidence type="ECO:0000259" key="17">
    <source>
        <dbReference type="PROSITE" id="PS50941"/>
    </source>
</evidence>
<keyword evidence="11 14" id="KW-0326">Glycosidase</keyword>
<dbReference type="InterPro" id="IPR001223">
    <property type="entry name" value="Glyco_hydro18_cat"/>
</dbReference>
<comment type="caution">
    <text evidence="13">Lacks conserved residue(s) required for the propagation of feature annotation.</text>
</comment>
<comment type="caution">
    <text evidence="20">The sequence shown here is derived from an EMBL/GenBank/DDBJ whole genome shotgun (WGS) entry which is preliminary data.</text>
</comment>
<evidence type="ECO:0000256" key="16">
    <source>
        <dbReference type="SAM" id="SignalP"/>
    </source>
</evidence>
<dbReference type="SUPFAM" id="SSF54106">
    <property type="entry name" value="LysM domain"/>
    <property type="match status" value="2"/>
</dbReference>
<dbReference type="Gene3D" id="3.10.350.10">
    <property type="entry name" value="LysM domain"/>
    <property type="match status" value="2"/>
</dbReference>
<sequence length="1259" mass="136518">MPWILRFTLLFSAIYGAFYHGVSGTSVPVPGEDSCPALCGESGSDSSNWTTYPSVERLRFCDRTMILDFSVFASLGDSSKTHTIKACTASSSSEARREKRRRAPSKPRADENQRTSAVELAWWNSTDSLDRLDAVAVAEEARGWLDTATSTSLLFVYRENAAVGVWLGALIRDAVMEAGLIERFIEHVDGDAPTSSTLIQVCGRDLGADYSFGMVAAAGDSRLELVQDAVKTWINSSCVTGTDRATSLGNITLSSTPPDKVGRSSGLLASRDSCSTITVASGDSCWSLSQRCGISLETFQSYNPGSSFCSSLQPGQPVCCSPGTIPTPTPNPDGSCASYTVQSGDWCAKIAAANAITVANLEEWNEDTWGWLTCNNLQTGTNICISTGSPPMPAPVANAECGPTVPGTTSPGPGVSLADLNPCPLKSCCNFWGHCGTTAEFCTPAGNGVPVTQGCISNCGTDIISGPPPAQFKSVAYFAGFNPSRKCLKMDVSQIDESKYTHIHFAFIDLTHSYQINTTSTQYQWERFRDLQTSMKKIVSFGGWTFSAEAPNYDIFRTGMLPANRETLANSIADFVNNNNLDGVDIDWEYPGAPDIPGIPPGSPDDGPNYLAFLALLRTKLASGKSLSIAAPASFWYLKPFPIEEMGQILDYIVFMTYDLHGQWDYGSIWASPGCDDGACLRSHVNITETLNALSMITKAGVPSNKVLVGVSSYGRSFGMATPGCTGPLCKFTGPESGAAKGRCTDTAGYISNAEINQIIQNGAPGLQQFGDDSDSDILLYGTNWVAYMSDERKAARTELYRNLGFGGISDWSVDLQEFLPPVGGGGGGGGGSEMPYSAMNPILQGCTQYEGEHVLQAWREAGEIAWVHWQWSPKGKWQNAMDLYLGQGTRNDYDFWGDPGPVGTNIGKEYMIHFSGWFEHPINTWSYWYCNEQDVPGYDPSNPECGPNTAAYTWDDPGRIWSAHYVVLCPQWWNFTRTKSLNEAVTRADGDINYQMTMENWRPIRARTVLHETYHWLYTVSEPRCRDLAYSPTDVVRLARNEGTERARLNAESFAQAGMATFIMDTWHHNTPPTPGGVPYPPGPATDLEVDALVEISLDGPPSGWVRPVSLDSPWFEPDPSLGAQPLSSFGVTEVSHNGACLEGSEFWSMAQCSVYCQFADCNVRQNGDGQDVYRCENCSGARFCTNGPYPDQWHCERGCDGGTCTARAGYKDIVCSGCPAQECNAGSYEDFDECSDNCHQGMCTQSAGIPGVTCACP</sequence>
<feature type="disulfide bond" evidence="13">
    <location>
        <begin position="455"/>
        <end position="459"/>
    </location>
</feature>
<keyword evidence="9" id="KW-0843">Virulence</keyword>
<dbReference type="SUPFAM" id="SSF51445">
    <property type="entry name" value="(Trans)glycosidases"/>
    <property type="match status" value="1"/>
</dbReference>
<dbReference type="Gene3D" id="3.10.50.10">
    <property type="match status" value="1"/>
</dbReference>
<comment type="catalytic activity">
    <reaction evidence="1">
        <text>Random endo-hydrolysis of N-acetyl-beta-D-glucosaminide (1-&gt;4)-beta-linkages in chitin and chitodextrins.</text>
        <dbReference type="EC" id="3.2.1.14"/>
    </reaction>
</comment>
<evidence type="ECO:0000313" key="20">
    <source>
        <dbReference type="EMBL" id="GAB1316055.1"/>
    </source>
</evidence>
<dbReference type="PROSITE" id="PS51782">
    <property type="entry name" value="LYSM"/>
    <property type="match status" value="2"/>
</dbReference>
<dbReference type="PANTHER" id="PTHR47700:SF2">
    <property type="entry name" value="CHITINASE"/>
    <property type="match status" value="1"/>
</dbReference>
<evidence type="ECO:0000256" key="5">
    <source>
        <dbReference type="ARBA" id="ARBA00022525"/>
    </source>
</evidence>
<feature type="domain" description="LysM" evidence="18">
    <location>
        <begin position="337"/>
        <end position="385"/>
    </location>
</feature>
<dbReference type="GeneID" id="98177008"/>
<feature type="disulfide bond" evidence="13">
    <location>
        <begin position="428"/>
        <end position="442"/>
    </location>
</feature>
<comment type="similarity">
    <text evidence="3">Belongs to the glycosyl hydrolase 18 family. Chitinase class V subfamily.</text>
</comment>
<protein>
    <recommendedName>
        <fullName evidence="4">chitinase</fullName>
        <ecNumber evidence="4">3.2.1.14</ecNumber>
    </recommendedName>
</protein>
<dbReference type="SUPFAM" id="SSF55486">
    <property type="entry name" value="Metalloproteases ('zincins'), catalytic domain"/>
    <property type="match status" value="1"/>
</dbReference>
<keyword evidence="7 14" id="KW-0378">Hydrolase</keyword>
<dbReference type="Gene3D" id="3.30.60.10">
    <property type="entry name" value="Endochitinase-like"/>
    <property type="match status" value="1"/>
</dbReference>
<dbReference type="SMART" id="SM00270">
    <property type="entry name" value="ChtBD1"/>
    <property type="match status" value="1"/>
</dbReference>
<dbReference type="PROSITE" id="PS50941">
    <property type="entry name" value="CHIT_BIND_I_2"/>
    <property type="match status" value="1"/>
</dbReference>
<dbReference type="SUPFAM" id="SSF57016">
    <property type="entry name" value="Plant lectins/antimicrobial peptides"/>
    <property type="match status" value="1"/>
</dbReference>
<dbReference type="InterPro" id="IPR029070">
    <property type="entry name" value="Chitinase_insertion_sf"/>
</dbReference>
<dbReference type="CDD" id="cd00118">
    <property type="entry name" value="LysM"/>
    <property type="match status" value="2"/>
</dbReference>
<dbReference type="CDD" id="cd02878">
    <property type="entry name" value="GH18_zymocin_alpha"/>
    <property type="match status" value="1"/>
</dbReference>
<dbReference type="InterPro" id="IPR024079">
    <property type="entry name" value="MetalloPept_cat_dom_sf"/>
</dbReference>